<gene>
    <name evidence="3" type="ORF">FYJ68_07070</name>
</gene>
<dbReference type="GO" id="GO:0010181">
    <property type="term" value="F:FMN binding"/>
    <property type="evidence" value="ECO:0007669"/>
    <property type="project" value="InterPro"/>
</dbReference>
<keyword evidence="4" id="KW-1185">Reference proteome</keyword>
<dbReference type="PANTHER" id="PTHR43567:SF5">
    <property type="entry name" value="HYPOTHETICAL CYTOSOLIC PROTEIN"/>
    <property type="match status" value="1"/>
</dbReference>
<dbReference type="InterPro" id="IPR002563">
    <property type="entry name" value="Flavin_Rdtase-like_dom"/>
</dbReference>
<dbReference type="InterPro" id="IPR012349">
    <property type="entry name" value="Split_barrel_FMN-bd"/>
</dbReference>
<evidence type="ECO:0000259" key="2">
    <source>
        <dbReference type="Pfam" id="PF01613"/>
    </source>
</evidence>
<comment type="caution">
    <text evidence="3">The sequence shown here is derived from an EMBL/GenBank/DDBJ whole genome shotgun (WGS) entry which is preliminary data.</text>
</comment>
<dbReference type="Proteomes" id="UP000469325">
    <property type="component" value="Unassembled WGS sequence"/>
</dbReference>
<dbReference type="SUPFAM" id="SSF50475">
    <property type="entry name" value="FMN-binding split barrel"/>
    <property type="match status" value="1"/>
</dbReference>
<dbReference type="EMBL" id="VUNC01000005">
    <property type="protein sequence ID" value="MST72865.1"/>
    <property type="molecule type" value="Genomic_DNA"/>
</dbReference>
<dbReference type="Gene3D" id="2.30.110.10">
    <property type="entry name" value="Electron Transport, Fmn-binding Protein, Chain A"/>
    <property type="match status" value="1"/>
</dbReference>
<feature type="domain" description="Flavin reductase like" evidence="2">
    <location>
        <begin position="20"/>
        <end position="180"/>
    </location>
</feature>
<accession>A0A6N7XRW6</accession>
<dbReference type="Pfam" id="PF01613">
    <property type="entry name" value="Flavin_Reduct"/>
    <property type="match status" value="1"/>
</dbReference>
<evidence type="ECO:0000256" key="1">
    <source>
        <dbReference type="ARBA" id="ARBA00038054"/>
    </source>
</evidence>
<proteinExistence type="inferred from homology"/>
<evidence type="ECO:0000313" key="3">
    <source>
        <dbReference type="EMBL" id="MST72865.1"/>
    </source>
</evidence>
<comment type="similarity">
    <text evidence="1">Belongs to the flavoredoxin family.</text>
</comment>
<dbReference type="RefSeq" id="WP_154435426.1">
    <property type="nucleotide sequence ID" value="NZ_VUNC01000005.1"/>
</dbReference>
<dbReference type="InterPro" id="IPR052174">
    <property type="entry name" value="Flavoredoxin"/>
</dbReference>
<protein>
    <submittedName>
        <fullName evidence="3">Flavin reductase family protein</fullName>
    </submittedName>
</protein>
<name>A0A6N7XRW6_9ACTN</name>
<dbReference type="PANTHER" id="PTHR43567">
    <property type="entry name" value="FLAVOREDOXIN-RELATED-RELATED"/>
    <property type="match status" value="1"/>
</dbReference>
<organism evidence="3 4">
    <name type="scientific">Olsenella porci</name>
    <dbReference type="NCBI Taxonomy" id="2652279"/>
    <lineage>
        <taxon>Bacteria</taxon>
        <taxon>Bacillati</taxon>
        <taxon>Actinomycetota</taxon>
        <taxon>Coriobacteriia</taxon>
        <taxon>Coriobacteriales</taxon>
        <taxon>Atopobiaceae</taxon>
        <taxon>Olsenella</taxon>
    </lineage>
</organism>
<dbReference type="GO" id="GO:0016646">
    <property type="term" value="F:oxidoreductase activity, acting on the CH-NH group of donors, NAD or NADP as acceptor"/>
    <property type="evidence" value="ECO:0007669"/>
    <property type="project" value="UniProtKB-ARBA"/>
</dbReference>
<evidence type="ECO:0000313" key="4">
    <source>
        <dbReference type="Proteomes" id="UP000469325"/>
    </source>
</evidence>
<reference evidence="3 4" key="1">
    <citation type="submission" date="2019-08" db="EMBL/GenBank/DDBJ databases">
        <title>In-depth cultivation of the pig gut microbiome towards novel bacterial diversity and tailored functional studies.</title>
        <authorList>
            <person name="Wylensek D."/>
            <person name="Hitch T.C.A."/>
            <person name="Clavel T."/>
        </authorList>
    </citation>
    <scope>NUCLEOTIDE SEQUENCE [LARGE SCALE GENOMIC DNA]</scope>
    <source>
        <strain evidence="3 4">CA-Schmier-601-WT-1</strain>
    </source>
</reference>
<sequence>MPQRRDVDYREYAGQIVSAIPKGVLLTTKAEGRVNTMTIGWGMLGTNWSSPVFEAFIRLHRHTVSLLDKNPEFTVNVPLGDFDRKIVGFCGSHHGDEMDKVSELGLTLVDSREVDVPGIAQLPLTLECKVVYRQPQELDLYTLDVRERFYPQDVDGRAVGANRDPHIMVFGQIVNAYVIEG</sequence>
<dbReference type="AlphaFoldDB" id="A0A6N7XRW6"/>